<evidence type="ECO:0000313" key="2">
    <source>
        <dbReference type="Proteomes" id="UP000462931"/>
    </source>
</evidence>
<evidence type="ECO:0000313" key="1">
    <source>
        <dbReference type="EMBL" id="MRX47864.1"/>
    </source>
</evidence>
<dbReference type="Proteomes" id="UP000462931">
    <property type="component" value="Unassembled WGS sequence"/>
</dbReference>
<protein>
    <recommendedName>
        <fullName evidence="3">FAS1 domain-containing protein</fullName>
    </recommendedName>
</protein>
<dbReference type="InterPro" id="IPR036378">
    <property type="entry name" value="FAS1_dom_sf"/>
</dbReference>
<keyword evidence="2" id="KW-1185">Reference proteome</keyword>
<dbReference type="EMBL" id="WKJI01000003">
    <property type="protein sequence ID" value="MRX47864.1"/>
    <property type="molecule type" value="Genomic_DNA"/>
</dbReference>
<accession>A0A7K0FPG9</accession>
<organism evidence="1 2">
    <name type="scientific">Pedobacter puniceum</name>
    <dbReference type="NCBI Taxonomy" id="2666136"/>
    <lineage>
        <taxon>Bacteria</taxon>
        <taxon>Pseudomonadati</taxon>
        <taxon>Bacteroidota</taxon>
        <taxon>Sphingobacteriia</taxon>
        <taxon>Sphingobacteriales</taxon>
        <taxon>Sphingobacteriaceae</taxon>
        <taxon>Pedobacter</taxon>
    </lineage>
</organism>
<evidence type="ECO:0008006" key="3">
    <source>
        <dbReference type="Google" id="ProtNLM"/>
    </source>
</evidence>
<dbReference type="SUPFAM" id="SSF82153">
    <property type="entry name" value="FAS1 domain"/>
    <property type="match status" value="1"/>
</dbReference>
<sequence length="220" mass="24677">MMKVKRILVIALTMSVVLLGSCEKFPLQKSRKYETSFFQNNTNKTVLEFIESRPDLFSGLIDAIAYLDADPAYADIKQMFQSQNNTFLLLHNDALITVPSTTSYWGRTSNRVTDTDPTSPTFGLLVAGSSWAQYPKEDIARLLRRHVIKGKADFANLSSTPKFFETYDANFRMRIVMTDNRDGNIQLGDGPTFITPRTPNLFANGGNVIHVLNAYIVPAP</sequence>
<dbReference type="Gene3D" id="2.30.180.10">
    <property type="entry name" value="FAS1 domain"/>
    <property type="match status" value="1"/>
</dbReference>
<dbReference type="AlphaFoldDB" id="A0A7K0FPG9"/>
<gene>
    <name evidence="1" type="ORF">GJJ64_11735</name>
</gene>
<comment type="caution">
    <text evidence="1">The sequence shown here is derived from an EMBL/GenBank/DDBJ whole genome shotgun (WGS) entry which is preliminary data.</text>
</comment>
<dbReference type="PROSITE" id="PS51257">
    <property type="entry name" value="PROKAR_LIPOPROTEIN"/>
    <property type="match status" value="1"/>
</dbReference>
<name>A0A7K0FPG9_9SPHI</name>
<proteinExistence type="predicted"/>
<dbReference type="RefSeq" id="WP_154287976.1">
    <property type="nucleotide sequence ID" value="NZ_WKJI01000003.1"/>
</dbReference>
<reference evidence="1 2" key="1">
    <citation type="submission" date="2019-11" db="EMBL/GenBank/DDBJ databases">
        <authorList>
            <person name="Cheng Q."/>
            <person name="Yang Z."/>
        </authorList>
    </citation>
    <scope>NUCLEOTIDE SEQUENCE [LARGE SCALE GENOMIC DNA]</scope>
    <source>
        <strain evidence="1 2">HX-22-1</strain>
    </source>
</reference>